<feature type="compositionally biased region" description="Basic and acidic residues" evidence="6">
    <location>
        <begin position="89"/>
        <end position="101"/>
    </location>
</feature>
<feature type="region of interest" description="Disordered" evidence="6">
    <location>
        <begin position="1"/>
        <end position="67"/>
    </location>
</feature>
<dbReference type="OrthoDB" id="277931at2759"/>
<feature type="region of interest" description="Disordered" evidence="6">
    <location>
        <begin position="780"/>
        <end position="799"/>
    </location>
</feature>
<keyword evidence="8" id="KW-1185">Reference proteome</keyword>
<evidence type="ECO:0000256" key="4">
    <source>
        <dbReference type="ARBA" id="ARBA00022989"/>
    </source>
</evidence>
<dbReference type="RefSeq" id="XP_022100633.1">
    <property type="nucleotide sequence ID" value="XM_022244941.1"/>
</dbReference>
<dbReference type="GeneID" id="110984601"/>
<gene>
    <name evidence="9" type="primary">LOC110984601</name>
</gene>
<evidence type="ECO:0000256" key="7">
    <source>
        <dbReference type="SAM" id="Phobius"/>
    </source>
</evidence>
<organism evidence="8 9">
    <name type="scientific">Acanthaster planci</name>
    <name type="common">Crown-of-thorns starfish</name>
    <dbReference type="NCBI Taxonomy" id="133434"/>
    <lineage>
        <taxon>Eukaryota</taxon>
        <taxon>Metazoa</taxon>
        <taxon>Echinodermata</taxon>
        <taxon>Eleutherozoa</taxon>
        <taxon>Asterozoa</taxon>
        <taxon>Asteroidea</taxon>
        <taxon>Valvatacea</taxon>
        <taxon>Valvatida</taxon>
        <taxon>Acanthasteridae</taxon>
        <taxon>Acanthaster</taxon>
    </lineage>
</organism>
<dbReference type="OMA" id="AGLYSYC"/>
<dbReference type="SUPFAM" id="SSF53474">
    <property type="entry name" value="alpha/beta-Hydrolases"/>
    <property type="match status" value="1"/>
</dbReference>
<dbReference type="AlphaFoldDB" id="A0A8B7Z4S1"/>
<dbReference type="InterPro" id="IPR007941">
    <property type="entry name" value="DUF726"/>
</dbReference>
<dbReference type="PANTHER" id="PTHR17920:SF3">
    <property type="entry name" value="TRANSMEMBRANE AND COILED-COIL DOMAIN-CONTAINING PROTEIN 4"/>
    <property type="match status" value="1"/>
</dbReference>
<evidence type="ECO:0000256" key="3">
    <source>
        <dbReference type="ARBA" id="ARBA00022692"/>
    </source>
</evidence>
<evidence type="ECO:0000313" key="9">
    <source>
        <dbReference type="RefSeq" id="XP_022100633.1"/>
    </source>
</evidence>
<sequence length="799" mass="85878">MECVTGCVDSRGAVQDAATSSSHSRGDGDRGYAPDLEDSEIKNEQSDDSFISNFDGSHPDGKQLDTNANKSVFGYKDAMMSPQEANIRSPEDQTKVTESESQHQNLPPVISCSNASGDASLVCASSGRSDVDASDGALQSTSAEEIVSKPLNEALIDAGRFSYVALCSVNLAILFEDQWNKDWKERMVRSLVKHMKLPKKTCETMMMFMSTPQDLEGAMIFADSLLKDPHLDKPQLLPEDLIGHALAEGQYDARSRVLALHVASLMGVQESEIQNFEGTIVSSFIQEEVEVSEEEKIEKEKRAKMKKVKRFAMIGAAAVGGGALIGLTGGLAAPLIASAGAALLGGSVGFLGTAAGVAVMASVFGAAGAGLTGFKMKRRVGAIEEFEFEAVSSEKDLHVTIAVSGWLTKDTMKYEDILYDNFSVPWLTLASSKEVYCLRWESKYLLALGEALSMILNKMLTMAAKEALKMTVLAGLVVAFALPATAYSSLVAIDNPWSVVTNRAAEAGKQLAEVLLSRHQGKRPVTLIGFSMGARLIFFCLKELANRKGCEGIIQDAVLLGAPVPSTAKYWKPFARVVAGRIINGYCRGDWLLQFVYRAASVQMIDISGLEPVAWTDRRMVNVDLTEIVNGHFDYADKMEEILARIGLRTKSTPMSQNLTKVTSVETGKVGGQTDSSTDELETEFAVIDAGDLLLSGEDPPITQAEAQGNAVAELDGTGHGQLEPVEAIAKEDSAFYSGLHLTETKTELDSKILECGAPLPTEIAGEVVARFQECSITPKGVSSSDQLQDVEVGEEALS</sequence>
<feature type="transmembrane region" description="Helical" evidence="7">
    <location>
        <begin position="348"/>
        <end position="371"/>
    </location>
</feature>
<feature type="transmembrane region" description="Helical" evidence="7">
    <location>
        <begin position="311"/>
        <end position="336"/>
    </location>
</feature>
<dbReference type="InterPro" id="IPR029058">
    <property type="entry name" value="AB_hydrolase_fold"/>
</dbReference>
<comment type="similarity">
    <text evidence="2">Belongs to the TMCO4 family.</text>
</comment>
<evidence type="ECO:0000256" key="5">
    <source>
        <dbReference type="ARBA" id="ARBA00023136"/>
    </source>
</evidence>
<name>A0A8B7Z4S1_ACAPL</name>
<reference evidence="9" key="1">
    <citation type="submission" date="2025-08" db="UniProtKB">
        <authorList>
            <consortium name="RefSeq"/>
        </authorList>
    </citation>
    <scope>IDENTIFICATION</scope>
</reference>
<dbReference type="GO" id="GO:0016020">
    <property type="term" value="C:membrane"/>
    <property type="evidence" value="ECO:0007669"/>
    <property type="project" value="UniProtKB-SubCell"/>
</dbReference>
<feature type="transmembrane region" description="Helical" evidence="7">
    <location>
        <begin position="467"/>
        <end position="487"/>
    </location>
</feature>
<keyword evidence="5 7" id="KW-0472">Membrane</keyword>
<accession>A0A8B7Z4S1</accession>
<dbReference type="PANTHER" id="PTHR17920">
    <property type="entry name" value="TRANSMEMBRANE AND COILED-COIL DOMAIN-CONTAINING PROTEIN 4 TMCO4"/>
    <property type="match status" value="1"/>
</dbReference>
<comment type="subcellular location">
    <subcellularLocation>
        <location evidence="1">Membrane</location>
        <topology evidence="1">Multi-pass membrane protein</topology>
    </subcellularLocation>
</comment>
<evidence type="ECO:0000256" key="1">
    <source>
        <dbReference type="ARBA" id="ARBA00004141"/>
    </source>
</evidence>
<dbReference type="CTD" id="255104"/>
<dbReference type="Pfam" id="PF05277">
    <property type="entry name" value="DUF726"/>
    <property type="match status" value="1"/>
</dbReference>
<dbReference type="KEGG" id="aplc:110984601"/>
<evidence type="ECO:0000256" key="2">
    <source>
        <dbReference type="ARBA" id="ARBA00009824"/>
    </source>
</evidence>
<keyword evidence="3 7" id="KW-0812">Transmembrane</keyword>
<proteinExistence type="inferred from homology"/>
<feature type="region of interest" description="Disordered" evidence="6">
    <location>
        <begin position="82"/>
        <end position="112"/>
    </location>
</feature>
<evidence type="ECO:0000313" key="8">
    <source>
        <dbReference type="Proteomes" id="UP000694845"/>
    </source>
</evidence>
<protein>
    <submittedName>
        <fullName evidence="9">Transmembrane and coiled-coil domain-containing protein 4-like isoform X1</fullName>
    </submittedName>
</protein>
<evidence type="ECO:0000256" key="6">
    <source>
        <dbReference type="SAM" id="MobiDB-lite"/>
    </source>
</evidence>
<keyword evidence="4 7" id="KW-1133">Transmembrane helix</keyword>
<dbReference type="Proteomes" id="UP000694845">
    <property type="component" value="Unplaced"/>
</dbReference>